<dbReference type="PANTHER" id="PTHR13202:SF0">
    <property type="entry name" value="SIGNAL PEPTIDASE COMPLEX SUBUNIT 1"/>
    <property type="match status" value="1"/>
</dbReference>
<dbReference type="STRING" id="988480.A0A075B1A7"/>
<name>A0A075B1A7_ROZAC</name>
<keyword evidence="5" id="KW-0256">Endoplasmic reticulum</keyword>
<comment type="similarity">
    <text evidence="2">Belongs to the SPCS1 family.</text>
</comment>
<keyword evidence="4 9" id="KW-0812">Transmembrane</keyword>
<dbReference type="AlphaFoldDB" id="A0A075B1A7"/>
<sequence>MSVLDIINDTPADFHGQVLAEKIIKLPLPPAAVVGALVGLYTGKIEYTAAIFGITFILVLIAAVPSWPYLRSHPLKWATKVEKKETKDE</sequence>
<dbReference type="OrthoDB" id="263893at2759"/>
<evidence type="ECO:0000256" key="2">
    <source>
        <dbReference type="ARBA" id="ARBA00005245"/>
    </source>
</evidence>
<protein>
    <recommendedName>
        <fullName evidence="3">Signal peptidase complex subunit 1</fullName>
    </recommendedName>
</protein>
<evidence type="ECO:0000256" key="3">
    <source>
        <dbReference type="ARBA" id="ARBA00017059"/>
    </source>
</evidence>
<keyword evidence="7 9" id="KW-0472">Membrane</keyword>
<dbReference type="HOGENOM" id="CLU_134505_1_1_1"/>
<dbReference type="GO" id="GO:0045047">
    <property type="term" value="P:protein targeting to ER"/>
    <property type="evidence" value="ECO:0007669"/>
    <property type="project" value="TreeGrafter"/>
</dbReference>
<dbReference type="GO" id="GO:0005787">
    <property type="term" value="C:signal peptidase complex"/>
    <property type="evidence" value="ECO:0007669"/>
    <property type="project" value="InterPro"/>
</dbReference>
<evidence type="ECO:0000256" key="1">
    <source>
        <dbReference type="ARBA" id="ARBA00004477"/>
    </source>
</evidence>
<evidence type="ECO:0000256" key="9">
    <source>
        <dbReference type="SAM" id="Phobius"/>
    </source>
</evidence>
<proteinExistence type="inferred from homology"/>
<feature type="transmembrane region" description="Helical" evidence="9">
    <location>
        <begin position="47"/>
        <end position="70"/>
    </location>
</feature>
<dbReference type="PANTHER" id="PTHR13202">
    <property type="entry name" value="MICROSOMAL SIGNAL PEPTIDASE 12 KDA SUBUNIT"/>
    <property type="match status" value="1"/>
</dbReference>
<dbReference type="Pfam" id="PF06645">
    <property type="entry name" value="SPC12"/>
    <property type="match status" value="1"/>
</dbReference>
<dbReference type="GO" id="GO:0006465">
    <property type="term" value="P:signal peptide processing"/>
    <property type="evidence" value="ECO:0007669"/>
    <property type="project" value="InterPro"/>
</dbReference>
<dbReference type="Proteomes" id="UP000030755">
    <property type="component" value="Unassembled WGS sequence"/>
</dbReference>
<dbReference type="InterPro" id="IPR009542">
    <property type="entry name" value="Spc1/SPCS1"/>
</dbReference>
<organism evidence="10 11">
    <name type="scientific">Rozella allomycis (strain CSF55)</name>
    <dbReference type="NCBI Taxonomy" id="988480"/>
    <lineage>
        <taxon>Eukaryota</taxon>
        <taxon>Fungi</taxon>
        <taxon>Fungi incertae sedis</taxon>
        <taxon>Cryptomycota</taxon>
        <taxon>Cryptomycota incertae sedis</taxon>
        <taxon>Rozella</taxon>
    </lineage>
</organism>
<comment type="subcellular location">
    <subcellularLocation>
        <location evidence="1">Endoplasmic reticulum membrane</location>
        <topology evidence="1">Multi-pass membrane protein</topology>
    </subcellularLocation>
</comment>
<evidence type="ECO:0000313" key="10">
    <source>
        <dbReference type="EMBL" id="EPZ34746.1"/>
    </source>
</evidence>
<evidence type="ECO:0000256" key="4">
    <source>
        <dbReference type="ARBA" id="ARBA00022692"/>
    </source>
</evidence>
<comment type="function">
    <text evidence="8">Component of the signal peptidase complex (SPC) which catalyzes the cleavage of N-terminal signal sequences from nascent proteins as they are translocated into the lumen of the endoplasmic reticulum. Dispensable for SPC enzymatic activity.</text>
</comment>
<keyword evidence="11" id="KW-1185">Reference proteome</keyword>
<evidence type="ECO:0000256" key="8">
    <source>
        <dbReference type="ARBA" id="ARBA00045204"/>
    </source>
</evidence>
<evidence type="ECO:0000256" key="7">
    <source>
        <dbReference type="ARBA" id="ARBA00023136"/>
    </source>
</evidence>
<evidence type="ECO:0000256" key="5">
    <source>
        <dbReference type="ARBA" id="ARBA00022824"/>
    </source>
</evidence>
<dbReference type="EMBL" id="KE560919">
    <property type="protein sequence ID" value="EPZ34746.1"/>
    <property type="molecule type" value="Genomic_DNA"/>
</dbReference>
<reference evidence="10 11" key="1">
    <citation type="journal article" date="2013" name="Curr. Biol.">
        <title>Shared signatures of parasitism and phylogenomics unite Cryptomycota and microsporidia.</title>
        <authorList>
            <person name="James T.Y."/>
            <person name="Pelin A."/>
            <person name="Bonen L."/>
            <person name="Ahrendt S."/>
            <person name="Sain D."/>
            <person name="Corradi N."/>
            <person name="Stajich J.E."/>
        </authorList>
    </citation>
    <scope>NUCLEOTIDE SEQUENCE [LARGE SCALE GENOMIC DNA]</scope>
    <source>
        <strain evidence="10 11">CSF55</strain>
    </source>
</reference>
<evidence type="ECO:0000256" key="6">
    <source>
        <dbReference type="ARBA" id="ARBA00022989"/>
    </source>
</evidence>
<gene>
    <name evidence="10" type="ORF">O9G_004113</name>
</gene>
<accession>A0A075B1A7</accession>
<evidence type="ECO:0000313" key="11">
    <source>
        <dbReference type="Proteomes" id="UP000030755"/>
    </source>
</evidence>
<keyword evidence="6 9" id="KW-1133">Transmembrane helix</keyword>